<comment type="similarity">
    <text evidence="7">Belongs to the binding-protein-dependent transport system permease family.</text>
</comment>
<evidence type="ECO:0000256" key="7">
    <source>
        <dbReference type="RuleBase" id="RU363032"/>
    </source>
</evidence>
<keyword evidence="3" id="KW-1003">Cell membrane</keyword>
<keyword evidence="2 7" id="KW-0813">Transport</keyword>
<keyword evidence="4 7" id="KW-0812">Transmembrane</keyword>
<dbReference type="PANTHER" id="PTHR43386">
    <property type="entry name" value="OLIGOPEPTIDE TRANSPORT SYSTEM PERMEASE PROTEIN APPC"/>
    <property type="match status" value="1"/>
</dbReference>
<dbReference type="GO" id="GO:0071916">
    <property type="term" value="F:dipeptide transmembrane transporter activity"/>
    <property type="evidence" value="ECO:0007669"/>
    <property type="project" value="TreeGrafter"/>
</dbReference>
<feature type="transmembrane region" description="Helical" evidence="7">
    <location>
        <begin position="30"/>
        <end position="50"/>
    </location>
</feature>
<dbReference type="Pfam" id="PF00528">
    <property type="entry name" value="BPD_transp_1"/>
    <property type="match status" value="1"/>
</dbReference>
<dbReference type="SUPFAM" id="SSF161098">
    <property type="entry name" value="MetI-like"/>
    <property type="match status" value="1"/>
</dbReference>
<evidence type="ECO:0000256" key="2">
    <source>
        <dbReference type="ARBA" id="ARBA00022448"/>
    </source>
</evidence>
<evidence type="ECO:0000256" key="1">
    <source>
        <dbReference type="ARBA" id="ARBA00004651"/>
    </source>
</evidence>
<dbReference type="Proteomes" id="UP000624703">
    <property type="component" value="Unassembled WGS sequence"/>
</dbReference>
<dbReference type="GO" id="GO:0005886">
    <property type="term" value="C:plasma membrane"/>
    <property type="evidence" value="ECO:0007669"/>
    <property type="project" value="UniProtKB-SubCell"/>
</dbReference>
<evidence type="ECO:0000256" key="4">
    <source>
        <dbReference type="ARBA" id="ARBA00022692"/>
    </source>
</evidence>
<organism evidence="9 10">
    <name type="scientific">Persicirhabdus sediminis</name>
    <dbReference type="NCBI Taxonomy" id="454144"/>
    <lineage>
        <taxon>Bacteria</taxon>
        <taxon>Pseudomonadati</taxon>
        <taxon>Verrucomicrobiota</taxon>
        <taxon>Verrucomicrobiia</taxon>
        <taxon>Verrucomicrobiales</taxon>
        <taxon>Verrucomicrobiaceae</taxon>
        <taxon>Persicirhabdus</taxon>
    </lineage>
</organism>
<keyword evidence="10" id="KW-1185">Reference proteome</keyword>
<dbReference type="InterPro" id="IPR050366">
    <property type="entry name" value="BP-dependent_transpt_permease"/>
</dbReference>
<feature type="transmembrane region" description="Helical" evidence="7">
    <location>
        <begin position="57"/>
        <end position="76"/>
    </location>
</feature>
<dbReference type="Gene3D" id="1.10.3720.10">
    <property type="entry name" value="MetI-like"/>
    <property type="match status" value="1"/>
</dbReference>
<dbReference type="AlphaFoldDB" id="A0A8J7SI53"/>
<protein>
    <submittedName>
        <fullName evidence="9">ABC transporter permease</fullName>
    </submittedName>
</protein>
<gene>
    <name evidence="9" type="ORF">JIN82_08730</name>
</gene>
<evidence type="ECO:0000256" key="3">
    <source>
        <dbReference type="ARBA" id="ARBA00022475"/>
    </source>
</evidence>
<comment type="caution">
    <text evidence="9">The sequence shown here is derived from an EMBL/GenBank/DDBJ whole genome shotgun (WGS) entry which is preliminary data.</text>
</comment>
<comment type="subcellular location">
    <subcellularLocation>
        <location evidence="1 7">Cell membrane</location>
        <topology evidence="1 7">Multi-pass membrane protein</topology>
    </subcellularLocation>
</comment>
<evidence type="ECO:0000313" key="9">
    <source>
        <dbReference type="EMBL" id="MBK1791235.1"/>
    </source>
</evidence>
<reference evidence="9" key="1">
    <citation type="submission" date="2021-01" db="EMBL/GenBank/DDBJ databases">
        <title>Modified the classification status of verrucomicrobia.</title>
        <authorList>
            <person name="Feng X."/>
        </authorList>
    </citation>
    <scope>NUCLEOTIDE SEQUENCE</scope>
    <source>
        <strain evidence="9">_KCTC 22039</strain>
    </source>
</reference>
<name>A0A8J7SI53_9BACT</name>
<dbReference type="CDD" id="cd06261">
    <property type="entry name" value="TM_PBP2"/>
    <property type="match status" value="1"/>
</dbReference>
<sequence length="193" mass="21196">MASICVITASTIGTLTGFFSAWYGGHVDRFFSTVVNIIMALPGLIIVLLFSSIIPGSFFMIYLSISLVLWLEYFRVVRARVMSLKSEPAVQMSQLYGFNLVYILRRHLWPSIKTDLATLACFGAGNAILILASIGFVYVGLRPPDAELGLMMVELFPYYSDAPWVLAQPLLAIFALVLAFNLLAKGGSNDAID</sequence>
<evidence type="ECO:0000256" key="6">
    <source>
        <dbReference type="ARBA" id="ARBA00023136"/>
    </source>
</evidence>
<dbReference type="InterPro" id="IPR000515">
    <property type="entry name" value="MetI-like"/>
</dbReference>
<feature type="transmembrane region" description="Helical" evidence="7">
    <location>
        <begin position="116"/>
        <end position="141"/>
    </location>
</feature>
<dbReference type="InterPro" id="IPR035906">
    <property type="entry name" value="MetI-like_sf"/>
</dbReference>
<keyword evidence="5 7" id="KW-1133">Transmembrane helix</keyword>
<proteinExistence type="inferred from homology"/>
<dbReference type="PROSITE" id="PS50928">
    <property type="entry name" value="ABC_TM1"/>
    <property type="match status" value="1"/>
</dbReference>
<evidence type="ECO:0000259" key="8">
    <source>
        <dbReference type="PROSITE" id="PS50928"/>
    </source>
</evidence>
<feature type="domain" description="ABC transmembrane type-1" evidence="8">
    <location>
        <begin position="1"/>
        <end position="184"/>
    </location>
</feature>
<evidence type="ECO:0000313" key="10">
    <source>
        <dbReference type="Proteomes" id="UP000624703"/>
    </source>
</evidence>
<accession>A0A8J7SI53</accession>
<evidence type="ECO:0000256" key="5">
    <source>
        <dbReference type="ARBA" id="ARBA00022989"/>
    </source>
</evidence>
<feature type="transmembrane region" description="Helical" evidence="7">
    <location>
        <begin position="161"/>
        <end position="184"/>
    </location>
</feature>
<keyword evidence="6 7" id="KW-0472">Membrane</keyword>
<dbReference type="EMBL" id="JAENIM010000039">
    <property type="protein sequence ID" value="MBK1791235.1"/>
    <property type="molecule type" value="Genomic_DNA"/>
</dbReference>
<dbReference type="PANTHER" id="PTHR43386:SF1">
    <property type="entry name" value="D,D-DIPEPTIDE TRANSPORT SYSTEM PERMEASE PROTEIN DDPC-RELATED"/>
    <property type="match status" value="1"/>
</dbReference>